<feature type="domain" description="Gamma-butyrobetaine hydroxylase-like N-terminal" evidence="3">
    <location>
        <begin position="9"/>
        <end position="91"/>
    </location>
</feature>
<dbReference type="Proteomes" id="UP001597380">
    <property type="component" value="Unassembled WGS sequence"/>
</dbReference>
<organism evidence="4 5">
    <name type="scientific">Corallincola platygyrae</name>
    <dbReference type="NCBI Taxonomy" id="1193278"/>
    <lineage>
        <taxon>Bacteria</taxon>
        <taxon>Pseudomonadati</taxon>
        <taxon>Pseudomonadota</taxon>
        <taxon>Gammaproteobacteria</taxon>
        <taxon>Alteromonadales</taxon>
        <taxon>Psychromonadaceae</taxon>
        <taxon>Corallincola</taxon>
    </lineage>
</organism>
<dbReference type="InterPro" id="IPR010376">
    <property type="entry name" value="GBBH-like_N"/>
</dbReference>
<protein>
    <submittedName>
        <fullName evidence="4">DUF971 domain-containing protein</fullName>
    </submittedName>
</protein>
<evidence type="ECO:0000256" key="1">
    <source>
        <dbReference type="ARBA" id="ARBA00022723"/>
    </source>
</evidence>
<comment type="caution">
    <text evidence="4">The sequence shown here is derived from an EMBL/GenBank/DDBJ whole genome shotgun (WGS) entry which is preliminary data.</text>
</comment>
<keyword evidence="2" id="KW-0408">Iron</keyword>
<dbReference type="InterPro" id="IPR038492">
    <property type="entry name" value="GBBH-like_N_sf"/>
</dbReference>
<dbReference type="EMBL" id="JBHUHT010000012">
    <property type="protein sequence ID" value="MFD2096710.1"/>
    <property type="molecule type" value="Genomic_DNA"/>
</dbReference>
<dbReference type="PANTHER" id="PTHR35303">
    <property type="entry name" value="OS02G0197800 PROTEIN"/>
    <property type="match status" value="1"/>
</dbReference>
<sequence>MPGPQLTGIKLQRSERLLTVRFDDGAAFDIPCELLRVSSPSAEVQGHGKPKLVTNKREVNISTIERVGNYAVKLVFDDGHDTGIYPWQLLYILGRDCDKLWQDYLDRLSAAKASREPLIAVNVKFSD</sequence>
<dbReference type="PANTHER" id="PTHR35303:SF5">
    <property type="entry name" value="OS02G0197800 PROTEIN"/>
    <property type="match status" value="1"/>
</dbReference>
<name>A0ABW4XNU4_9GAMM</name>
<dbReference type="RefSeq" id="WP_345338897.1">
    <property type="nucleotide sequence ID" value="NZ_BAABLI010000008.1"/>
</dbReference>
<evidence type="ECO:0000259" key="3">
    <source>
        <dbReference type="Pfam" id="PF06155"/>
    </source>
</evidence>
<dbReference type="Gene3D" id="3.30.2020.30">
    <property type="match status" value="1"/>
</dbReference>
<evidence type="ECO:0000256" key="2">
    <source>
        <dbReference type="ARBA" id="ARBA00023004"/>
    </source>
</evidence>
<reference evidence="5" key="1">
    <citation type="journal article" date="2019" name="Int. J. Syst. Evol. Microbiol.">
        <title>The Global Catalogue of Microorganisms (GCM) 10K type strain sequencing project: providing services to taxonomists for standard genome sequencing and annotation.</title>
        <authorList>
            <consortium name="The Broad Institute Genomics Platform"/>
            <consortium name="The Broad Institute Genome Sequencing Center for Infectious Disease"/>
            <person name="Wu L."/>
            <person name="Ma J."/>
        </authorList>
    </citation>
    <scope>NUCLEOTIDE SEQUENCE [LARGE SCALE GENOMIC DNA]</scope>
    <source>
        <strain evidence="5">CGMCC 1.10992</strain>
    </source>
</reference>
<dbReference type="Pfam" id="PF06155">
    <property type="entry name" value="GBBH-like_N"/>
    <property type="match status" value="1"/>
</dbReference>
<proteinExistence type="predicted"/>
<gene>
    <name evidence="4" type="ORF">ACFSJ3_12000</name>
</gene>
<keyword evidence="5" id="KW-1185">Reference proteome</keyword>
<accession>A0ABW4XNU4</accession>
<keyword evidence="1" id="KW-0479">Metal-binding</keyword>
<evidence type="ECO:0000313" key="5">
    <source>
        <dbReference type="Proteomes" id="UP001597380"/>
    </source>
</evidence>
<evidence type="ECO:0000313" key="4">
    <source>
        <dbReference type="EMBL" id="MFD2096710.1"/>
    </source>
</evidence>